<dbReference type="InterPro" id="IPR029058">
    <property type="entry name" value="AB_hydrolase_fold"/>
</dbReference>
<keyword evidence="5 8" id="KW-0378">Hydrolase</keyword>
<evidence type="ECO:0000256" key="7">
    <source>
        <dbReference type="ARBA" id="ARBA00023157"/>
    </source>
</evidence>
<dbReference type="GO" id="GO:0046872">
    <property type="term" value="F:metal ion binding"/>
    <property type="evidence" value="ECO:0007669"/>
    <property type="project" value="UniProtKB-KW"/>
</dbReference>
<dbReference type="GO" id="GO:0030600">
    <property type="term" value="F:feruloyl esterase activity"/>
    <property type="evidence" value="ECO:0007669"/>
    <property type="project" value="UniProtKB-ARBA"/>
</dbReference>
<dbReference type="Pfam" id="PF07519">
    <property type="entry name" value="Tannase"/>
    <property type="match status" value="1"/>
</dbReference>
<keyword evidence="3" id="KW-0479">Metal-binding</keyword>
<dbReference type="VEuPathDB" id="FungiDB:BO71DRAFT_352914"/>
<sequence length="552" mass="58767">MQLLLASHVLPWLSSLWSPQSQAQLQPTACDSLSLPSIPGIKILSLTSHEVTHYHPPSTPDTDSIPLINTTSTTTPPDLSFCNVTIHLTHSPSDHDTVYISLWLPPASAWNGRFQATGGGGLAAGYFPGPQVSALVEGYATGATDGGLTLNNTIEPQTGSWALRPNGTLNTALLTNYAHRSIHDLAVIGKTLTAQFYGRPANHSYFKGCSTGGRQGYFAAALYPNDFDGIVAGAPAIHLPHLFSELFWPPLLMTHSVVPRGCVLEAFRKKLVEVCDPLDGAVDGLISGYWPKKCVQGFQAGGLVGSVVECAEGNRTEKVVVTDAHAQLVQRILDGPRLGDGRKLWHAMAPGASFKGTAGTAVVNGSVVVQPFFPVIGWAKNFVFQDPAYDVMGMGFEDFDEAALVSIEKFQGLLGSEQHYLGEFRDAGGKMLSWHGLADELIPPLGTIGYREGVQEDFGGPEAADQFYRLFLAPGVGHCGGGDGPAPVDALAALVRWVEEGVPPETLAAEGVDGKGEKVTRALCPYPAQLVYDGHGDVKKAGSFRCEVLTDE</sequence>
<evidence type="ECO:0000256" key="1">
    <source>
        <dbReference type="ARBA" id="ARBA00006249"/>
    </source>
</evidence>
<evidence type="ECO:0000313" key="9">
    <source>
        <dbReference type="EMBL" id="PYH94649.1"/>
    </source>
</evidence>
<accession>A0A319DBC3</accession>
<keyword evidence="7" id="KW-1015">Disulfide bond</keyword>
<keyword evidence="6" id="KW-0106">Calcium</keyword>
<keyword evidence="10" id="KW-1185">Reference proteome</keyword>
<dbReference type="EMBL" id="KZ825867">
    <property type="protein sequence ID" value="PYH94649.1"/>
    <property type="molecule type" value="Genomic_DNA"/>
</dbReference>
<evidence type="ECO:0000256" key="5">
    <source>
        <dbReference type="ARBA" id="ARBA00022801"/>
    </source>
</evidence>
<feature type="chain" id="PRO_5016195544" description="Carboxylic ester hydrolase" evidence="8">
    <location>
        <begin position="24"/>
        <end position="552"/>
    </location>
</feature>
<dbReference type="STRING" id="1448320.A0A319DBC3"/>
<dbReference type="InterPro" id="IPR011118">
    <property type="entry name" value="Tannase/feruloyl_esterase"/>
</dbReference>
<comment type="similarity">
    <text evidence="1 8">Belongs to the tannase family.</text>
</comment>
<keyword evidence="4 8" id="KW-0732">Signal</keyword>
<keyword evidence="2" id="KW-0719">Serine esterase</keyword>
<proteinExistence type="inferred from homology"/>
<feature type="signal peptide" evidence="8">
    <location>
        <begin position="1"/>
        <end position="23"/>
    </location>
</feature>
<evidence type="ECO:0000256" key="6">
    <source>
        <dbReference type="ARBA" id="ARBA00022837"/>
    </source>
</evidence>
<reference evidence="9 10" key="1">
    <citation type="submission" date="2018-02" db="EMBL/GenBank/DDBJ databases">
        <title>The genomes of Aspergillus section Nigri reveals drivers in fungal speciation.</title>
        <authorList>
            <consortium name="DOE Joint Genome Institute"/>
            <person name="Vesth T.C."/>
            <person name="Nybo J."/>
            <person name="Theobald S."/>
            <person name="Brandl J."/>
            <person name="Frisvad J.C."/>
            <person name="Nielsen K.F."/>
            <person name="Lyhne E.K."/>
            <person name="Kogle M.E."/>
            <person name="Kuo A."/>
            <person name="Riley R."/>
            <person name="Clum A."/>
            <person name="Nolan M."/>
            <person name="Lipzen A."/>
            <person name="Salamov A."/>
            <person name="Henrissat B."/>
            <person name="Wiebenga A."/>
            <person name="De vries R.P."/>
            <person name="Grigoriev I.V."/>
            <person name="Mortensen U.H."/>
            <person name="Andersen M.R."/>
            <person name="Baker S.E."/>
        </authorList>
    </citation>
    <scope>NUCLEOTIDE SEQUENCE [LARGE SCALE GENOMIC DNA]</scope>
    <source>
        <strain evidence="9 10">CBS 707.79</strain>
    </source>
</reference>
<evidence type="ECO:0000256" key="4">
    <source>
        <dbReference type="ARBA" id="ARBA00022729"/>
    </source>
</evidence>
<name>A0A319DBC3_9EURO</name>
<dbReference type="PANTHER" id="PTHR33938:SF8">
    <property type="entry name" value="CARBOXYLIC ESTER HYDROLASE"/>
    <property type="match status" value="1"/>
</dbReference>
<protein>
    <recommendedName>
        <fullName evidence="8">Carboxylic ester hydrolase</fullName>
        <ecNumber evidence="8">3.1.1.-</ecNumber>
    </recommendedName>
</protein>
<evidence type="ECO:0000313" key="10">
    <source>
        <dbReference type="Proteomes" id="UP000247810"/>
    </source>
</evidence>
<evidence type="ECO:0000256" key="2">
    <source>
        <dbReference type="ARBA" id="ARBA00022487"/>
    </source>
</evidence>
<dbReference type="PANTHER" id="PTHR33938">
    <property type="entry name" value="FERULOYL ESTERASE B-RELATED"/>
    <property type="match status" value="1"/>
</dbReference>
<gene>
    <name evidence="9" type="ORF">BO71DRAFT_352914</name>
</gene>
<dbReference type="AlphaFoldDB" id="A0A319DBC3"/>
<evidence type="ECO:0000256" key="3">
    <source>
        <dbReference type="ARBA" id="ARBA00022723"/>
    </source>
</evidence>
<dbReference type="Proteomes" id="UP000247810">
    <property type="component" value="Unassembled WGS sequence"/>
</dbReference>
<organism evidence="9 10">
    <name type="scientific">Aspergillus ellipticus CBS 707.79</name>
    <dbReference type="NCBI Taxonomy" id="1448320"/>
    <lineage>
        <taxon>Eukaryota</taxon>
        <taxon>Fungi</taxon>
        <taxon>Dikarya</taxon>
        <taxon>Ascomycota</taxon>
        <taxon>Pezizomycotina</taxon>
        <taxon>Eurotiomycetes</taxon>
        <taxon>Eurotiomycetidae</taxon>
        <taxon>Eurotiales</taxon>
        <taxon>Aspergillaceae</taxon>
        <taxon>Aspergillus</taxon>
        <taxon>Aspergillus subgen. Circumdati</taxon>
    </lineage>
</organism>
<dbReference type="SUPFAM" id="SSF53474">
    <property type="entry name" value="alpha/beta-Hydrolases"/>
    <property type="match status" value="1"/>
</dbReference>
<dbReference type="EC" id="3.1.1.-" evidence="8"/>
<dbReference type="OrthoDB" id="2789670at2759"/>
<evidence type="ECO:0000256" key="8">
    <source>
        <dbReference type="RuleBase" id="RU361238"/>
    </source>
</evidence>